<evidence type="ECO:0000256" key="1">
    <source>
        <dbReference type="SAM" id="MobiDB-lite"/>
    </source>
</evidence>
<evidence type="ECO:0000313" key="3">
    <source>
        <dbReference type="Proteomes" id="UP000247409"/>
    </source>
</evidence>
<comment type="caution">
    <text evidence="2">The sequence shown here is derived from an EMBL/GenBank/DDBJ whole genome shotgun (WGS) entry which is preliminary data.</text>
</comment>
<protein>
    <submittedName>
        <fullName evidence="2">Uncharacterized protein</fullName>
    </submittedName>
</protein>
<feature type="compositionally biased region" description="Pro residues" evidence="1">
    <location>
        <begin position="47"/>
        <end position="57"/>
    </location>
</feature>
<name>A0A2V3IM08_9FLOR</name>
<proteinExistence type="predicted"/>
<keyword evidence="3" id="KW-1185">Reference proteome</keyword>
<dbReference type="Proteomes" id="UP000247409">
    <property type="component" value="Unassembled WGS sequence"/>
</dbReference>
<organism evidence="2 3">
    <name type="scientific">Gracilariopsis chorda</name>
    <dbReference type="NCBI Taxonomy" id="448386"/>
    <lineage>
        <taxon>Eukaryota</taxon>
        <taxon>Rhodophyta</taxon>
        <taxon>Florideophyceae</taxon>
        <taxon>Rhodymeniophycidae</taxon>
        <taxon>Gracilariales</taxon>
        <taxon>Gracilariaceae</taxon>
        <taxon>Gracilariopsis</taxon>
    </lineage>
</organism>
<sequence length="305" mass="32803">MNPVGSLNLATYDEGIAAISNSQLALDWLSLAYSPNSQTTLSAFPPQQQPQPPPPAPRGQLTRKQAVSSLVRSVRPYSAREVFAPCFRIATHFILGKTLGKLFVPTELGLPHLTTEPCADARFVLDLQHGSIVEVRRYAATKALLCVAHAKRRTEFLTLPPLHFSRVEISYQPDASAGACPTTAGDQLTSVASTSAAPISASISVQSSSHLSPLFEQVEETSRAALIQSSWHHFCVNYSSIFPTGALAATVTTEPGSVSAVVKKEIIVTSINDAYALTFSDPTSPLGTGLFRRQAPRRLLPRPTQ</sequence>
<evidence type="ECO:0000313" key="2">
    <source>
        <dbReference type="EMBL" id="PXF43093.1"/>
    </source>
</evidence>
<reference evidence="2 3" key="1">
    <citation type="journal article" date="2018" name="Mol. Biol. Evol.">
        <title>Analysis of the draft genome of the red seaweed Gracilariopsis chorda provides insights into genome size evolution in Rhodophyta.</title>
        <authorList>
            <person name="Lee J."/>
            <person name="Yang E.C."/>
            <person name="Graf L."/>
            <person name="Yang J.H."/>
            <person name="Qiu H."/>
            <person name="Zel Zion U."/>
            <person name="Chan C.X."/>
            <person name="Stephens T.G."/>
            <person name="Weber A.P.M."/>
            <person name="Boo G.H."/>
            <person name="Boo S.M."/>
            <person name="Kim K.M."/>
            <person name="Shin Y."/>
            <person name="Jung M."/>
            <person name="Lee S.J."/>
            <person name="Yim H.S."/>
            <person name="Lee J.H."/>
            <person name="Bhattacharya D."/>
            <person name="Yoon H.S."/>
        </authorList>
    </citation>
    <scope>NUCLEOTIDE SEQUENCE [LARGE SCALE GENOMIC DNA]</scope>
    <source>
        <strain evidence="2 3">SKKU-2015</strain>
        <tissue evidence="2">Whole body</tissue>
    </source>
</reference>
<accession>A0A2V3IM08</accession>
<gene>
    <name evidence="2" type="ORF">BWQ96_07179</name>
</gene>
<dbReference type="AlphaFoldDB" id="A0A2V3IM08"/>
<dbReference type="EMBL" id="NBIV01000138">
    <property type="protein sequence ID" value="PXF43093.1"/>
    <property type="molecule type" value="Genomic_DNA"/>
</dbReference>
<feature type="region of interest" description="Disordered" evidence="1">
    <location>
        <begin position="40"/>
        <end position="63"/>
    </location>
</feature>